<evidence type="ECO:0000259" key="16">
    <source>
        <dbReference type="PROSITE" id="PS51148"/>
    </source>
</evidence>
<evidence type="ECO:0000259" key="15">
    <source>
        <dbReference type="PROSITE" id="PS50118"/>
    </source>
</evidence>
<dbReference type="InterPro" id="IPR036910">
    <property type="entry name" value="HMG_box_dom_sf"/>
</dbReference>
<dbReference type="Ensembl" id="ENSAZOT00000018996.1">
    <property type="protein sequence ID" value="ENSAZOP00000017682.1"/>
    <property type="gene ID" value="ENSAZOG00000011466.1"/>
</dbReference>
<evidence type="ECO:0000313" key="18">
    <source>
        <dbReference type="Proteomes" id="UP000694549"/>
    </source>
</evidence>
<keyword evidence="18" id="KW-1185">Reference proteome</keyword>
<keyword evidence="3" id="KW-0678">Repressor</keyword>
<keyword evidence="7 13" id="KW-0238">DNA-binding</keyword>
<evidence type="ECO:0000256" key="4">
    <source>
        <dbReference type="ARBA" id="ARBA00022687"/>
    </source>
</evidence>
<evidence type="ECO:0000256" key="12">
    <source>
        <dbReference type="ARBA" id="ARBA00030708"/>
    </source>
</evidence>
<dbReference type="GO" id="GO:0000981">
    <property type="term" value="F:DNA-binding transcription factor activity, RNA polymerase II-specific"/>
    <property type="evidence" value="ECO:0007669"/>
    <property type="project" value="TreeGrafter"/>
</dbReference>
<name>A0A8B9ZVE7_9AVES</name>
<dbReference type="SMART" id="SM00536">
    <property type="entry name" value="AXH"/>
    <property type="match status" value="1"/>
</dbReference>
<evidence type="ECO:0000256" key="3">
    <source>
        <dbReference type="ARBA" id="ARBA00022491"/>
    </source>
</evidence>
<dbReference type="AlphaFoldDB" id="A0A8B9ZVE7"/>
<evidence type="ECO:0000256" key="5">
    <source>
        <dbReference type="ARBA" id="ARBA00022843"/>
    </source>
</evidence>
<dbReference type="FunFam" id="1.10.30.10:FF:000020">
    <property type="entry name" value="HMG box-containing protein 1"/>
    <property type="match status" value="1"/>
</dbReference>
<proteinExistence type="predicted"/>
<reference evidence="17" key="2">
    <citation type="submission" date="2025-09" db="UniProtKB">
        <authorList>
            <consortium name="Ensembl"/>
        </authorList>
    </citation>
    <scope>IDENTIFICATION</scope>
</reference>
<evidence type="ECO:0000256" key="10">
    <source>
        <dbReference type="ARBA" id="ARBA00025095"/>
    </source>
</evidence>
<keyword evidence="6" id="KW-0805">Transcription regulation</keyword>
<dbReference type="GO" id="GO:0000978">
    <property type="term" value="F:RNA polymerase II cis-regulatory region sequence-specific DNA binding"/>
    <property type="evidence" value="ECO:0007669"/>
    <property type="project" value="TreeGrafter"/>
</dbReference>
<feature type="domain" description="AXH" evidence="16">
    <location>
        <begin position="329"/>
        <end position="471"/>
    </location>
</feature>
<keyword evidence="8" id="KW-0804">Transcription</keyword>
<dbReference type="GO" id="GO:0005634">
    <property type="term" value="C:nucleus"/>
    <property type="evidence" value="ECO:0007669"/>
    <property type="project" value="UniProtKB-SubCell"/>
</dbReference>
<dbReference type="SUPFAM" id="SSF102031">
    <property type="entry name" value="AXH domain"/>
    <property type="match status" value="1"/>
</dbReference>
<dbReference type="InterPro" id="IPR009071">
    <property type="entry name" value="HMG_box_dom"/>
</dbReference>
<evidence type="ECO:0000256" key="6">
    <source>
        <dbReference type="ARBA" id="ARBA00023015"/>
    </source>
</evidence>
<dbReference type="Proteomes" id="UP000694549">
    <property type="component" value="Unplaced"/>
</dbReference>
<feature type="domain" description="HMG box" evidence="15">
    <location>
        <begin position="564"/>
        <end position="632"/>
    </location>
</feature>
<keyword evidence="9 13" id="KW-0539">Nucleus</keyword>
<evidence type="ECO:0000256" key="7">
    <source>
        <dbReference type="ARBA" id="ARBA00023125"/>
    </source>
</evidence>
<evidence type="ECO:0000256" key="11">
    <source>
        <dbReference type="ARBA" id="ARBA00030026"/>
    </source>
</evidence>
<dbReference type="PROSITE" id="PS50118">
    <property type="entry name" value="HMG_BOX_2"/>
    <property type="match status" value="1"/>
</dbReference>
<dbReference type="SMART" id="SM00398">
    <property type="entry name" value="HMG"/>
    <property type="match status" value="1"/>
</dbReference>
<dbReference type="Gene3D" id="1.10.30.10">
    <property type="entry name" value="High mobility group box domain"/>
    <property type="match status" value="1"/>
</dbReference>
<feature type="region of interest" description="Disordered" evidence="14">
    <location>
        <begin position="16"/>
        <end position="37"/>
    </location>
</feature>
<feature type="compositionally biased region" description="Basic and acidic residues" evidence="14">
    <location>
        <begin position="295"/>
        <end position="308"/>
    </location>
</feature>
<feature type="DNA-binding region" description="HMG box" evidence="13">
    <location>
        <begin position="564"/>
        <end position="632"/>
    </location>
</feature>
<feature type="compositionally biased region" description="Polar residues" evidence="14">
    <location>
        <begin position="285"/>
        <end position="294"/>
    </location>
</feature>
<evidence type="ECO:0000313" key="17">
    <source>
        <dbReference type="Ensembl" id="ENSAZOP00000017682.1"/>
    </source>
</evidence>
<comment type="function">
    <text evidence="10">Transcriptional repressor that binds to the promoter region of target genes. Plays a role in the regulation of the cell cycle and of the Wnt pathway. Binds preferentially to the sequence 5'-TTCATTCATTCA-3'. Binding to the histone H1.0 promoter is enhanced by interaction with RB1. Disrupts the interaction between DNA and TCF4.</text>
</comment>
<accession>A0A8B9ZVE7</accession>
<dbReference type="InterPro" id="IPR039655">
    <property type="entry name" value="HBP1"/>
</dbReference>
<dbReference type="PANTHER" id="PTHR15499:SF3">
    <property type="entry name" value="HMG BOX-CONTAINING PROTEIN 1"/>
    <property type="match status" value="1"/>
</dbReference>
<protein>
    <recommendedName>
        <fullName evidence="2">HMG box-containing protein 1</fullName>
    </recommendedName>
    <alternativeName>
        <fullName evidence="12">HMG box transcription factor 1</fullName>
    </alternativeName>
    <alternativeName>
        <fullName evidence="11">High mobility group box transcription factor 1</fullName>
    </alternativeName>
</protein>
<dbReference type="GO" id="GO:0003723">
    <property type="term" value="F:RNA binding"/>
    <property type="evidence" value="ECO:0007669"/>
    <property type="project" value="InterPro"/>
</dbReference>
<evidence type="ECO:0000256" key="9">
    <source>
        <dbReference type="ARBA" id="ARBA00023242"/>
    </source>
</evidence>
<dbReference type="InterPro" id="IPR036096">
    <property type="entry name" value="Ataxin_AXH_dom_sf"/>
</dbReference>
<feature type="region of interest" description="Disordered" evidence="14">
    <location>
        <begin position="277"/>
        <end position="308"/>
    </location>
</feature>
<evidence type="ECO:0000256" key="8">
    <source>
        <dbReference type="ARBA" id="ARBA00023163"/>
    </source>
</evidence>
<keyword evidence="5" id="KW-0832">Ubl conjugation</keyword>
<dbReference type="InterPro" id="IPR003652">
    <property type="entry name" value="Ataxin_AXH_dom"/>
</dbReference>
<dbReference type="Pfam" id="PF00505">
    <property type="entry name" value="HMG_box"/>
    <property type="match status" value="1"/>
</dbReference>
<dbReference type="PANTHER" id="PTHR15499">
    <property type="entry name" value="HMG BOX-CONTAINING PROTEIN 1"/>
    <property type="match status" value="1"/>
</dbReference>
<evidence type="ECO:0000256" key="1">
    <source>
        <dbReference type="ARBA" id="ARBA00004123"/>
    </source>
</evidence>
<sequence length="676" mass="75172">MRGSCRLGRRTLAGRKAGEQSLLKTTSPRSQEGEQEQPAWAYRRQIASGPLLWGAEWLGAQRALFMWAVGGLGRLGRSTHRLWQGKFQPHASKQTPSSRSSAVALNLGVHKYLTSVSLKSDTLEHPNMVWEVKTNQMPNAVQKLLLVVDKRTSGMNDSLELLKCNENLPSSPGYASCDEHMELDDLPELQAVQTDSTPPALFQLGADVSHQECSRPSWNQHTSSSDSESAYSCENGVNWLTELANIATSPQSPLMQCSFYNRSSPVHIIATSKSLHSYARPPPGSSKNDPNFSKNDLDETPVRHERANSESESGIFCMSSLSDDDDLGWCHSWPSTVWHCFLKGSRLCFHKGRNKEWQDVEDFARSESCGKEENGSASAYKGYGSDGLKLISHEESISFGESVLKLTFDPGTVEDGLLTVECRLDHPFYVKNKGWSSFYPSLTVVQHGIPCCEMHLGDLCLPPGHPDAINFDDSGVFDTFKSYDFTPMDSSAVYVLSSMARQRRASLSCGGSNNQDAERSECSTKNCVSTASAHLSSSSLYSKAGKSHSSGTASTVSATSPNKCKRPMNAFMLFAKKYRVEYTQMYPGKDNRAISVILGDRWKKMKNEERRMYTLEAKALAEEQKRLNPDCWKRKRTNSVCSLKLFFSLCSYICSYGSYRVFCLFKICSAVSAFSW</sequence>
<reference evidence="17" key="1">
    <citation type="submission" date="2025-08" db="UniProtKB">
        <authorList>
            <consortium name="Ensembl"/>
        </authorList>
    </citation>
    <scope>IDENTIFICATION</scope>
</reference>
<dbReference type="CDD" id="cd21988">
    <property type="entry name" value="HMG-box_HBP1"/>
    <property type="match status" value="1"/>
</dbReference>
<comment type="subcellular location">
    <subcellularLocation>
        <location evidence="1">Nucleus</location>
    </subcellularLocation>
</comment>
<dbReference type="Pfam" id="PF08517">
    <property type="entry name" value="AXH"/>
    <property type="match status" value="1"/>
</dbReference>
<evidence type="ECO:0000256" key="13">
    <source>
        <dbReference type="PROSITE-ProRule" id="PRU00267"/>
    </source>
</evidence>
<evidence type="ECO:0000256" key="14">
    <source>
        <dbReference type="SAM" id="MobiDB-lite"/>
    </source>
</evidence>
<dbReference type="SUPFAM" id="SSF47095">
    <property type="entry name" value="HMG-box"/>
    <property type="match status" value="1"/>
</dbReference>
<dbReference type="PROSITE" id="PS51148">
    <property type="entry name" value="AXH"/>
    <property type="match status" value="1"/>
</dbReference>
<dbReference type="GO" id="GO:0016055">
    <property type="term" value="P:Wnt signaling pathway"/>
    <property type="evidence" value="ECO:0007669"/>
    <property type="project" value="UniProtKB-KW"/>
</dbReference>
<organism evidence="17 18">
    <name type="scientific">Anas zonorhyncha</name>
    <name type="common">Eastern spot-billed duck</name>
    <dbReference type="NCBI Taxonomy" id="75864"/>
    <lineage>
        <taxon>Eukaryota</taxon>
        <taxon>Metazoa</taxon>
        <taxon>Chordata</taxon>
        <taxon>Craniata</taxon>
        <taxon>Vertebrata</taxon>
        <taxon>Euteleostomi</taxon>
        <taxon>Archelosauria</taxon>
        <taxon>Archosauria</taxon>
        <taxon>Dinosauria</taxon>
        <taxon>Saurischia</taxon>
        <taxon>Theropoda</taxon>
        <taxon>Coelurosauria</taxon>
        <taxon>Aves</taxon>
        <taxon>Neognathae</taxon>
        <taxon>Galloanserae</taxon>
        <taxon>Anseriformes</taxon>
        <taxon>Anatidae</taxon>
        <taxon>Anatinae</taxon>
        <taxon>Anas</taxon>
    </lineage>
</organism>
<keyword evidence="4" id="KW-0879">Wnt signaling pathway</keyword>
<evidence type="ECO:0000256" key="2">
    <source>
        <dbReference type="ARBA" id="ARBA00017229"/>
    </source>
</evidence>